<dbReference type="Proteomes" id="UP000683360">
    <property type="component" value="Unassembled WGS sequence"/>
</dbReference>
<dbReference type="AlphaFoldDB" id="A0A8S3SYQ7"/>
<comment type="caution">
    <text evidence="2">The sequence shown here is derived from an EMBL/GenBank/DDBJ whole genome shotgun (WGS) entry which is preliminary data.</text>
</comment>
<organism evidence="2 3">
    <name type="scientific">Mytilus edulis</name>
    <name type="common">Blue mussel</name>
    <dbReference type="NCBI Taxonomy" id="6550"/>
    <lineage>
        <taxon>Eukaryota</taxon>
        <taxon>Metazoa</taxon>
        <taxon>Spiralia</taxon>
        <taxon>Lophotrochozoa</taxon>
        <taxon>Mollusca</taxon>
        <taxon>Bivalvia</taxon>
        <taxon>Autobranchia</taxon>
        <taxon>Pteriomorphia</taxon>
        <taxon>Mytilida</taxon>
        <taxon>Mytiloidea</taxon>
        <taxon>Mytilidae</taxon>
        <taxon>Mytilinae</taxon>
        <taxon>Mytilus</taxon>
    </lineage>
</organism>
<accession>A0A8S3SYQ7</accession>
<proteinExistence type="predicted"/>
<sequence length="351" mass="39261">MAVWIIVQKTLLGMQRRRFYLVPNAFNKCVLQPTKASVIQLHQQQPIHYSILGSTIVSYGKQTLSEIESVEELIYYLHEVQSITVRQSIFIINEYPYLKQKFAQLVSCQGKQSHSPTDITSAEFRPDRNTSIPENIFYLNSTLNSDVHGLYSQCGHVNRTSMLVSRSSAMDFSIPMKSRARNSTNVSHFINISGTNNSTTKIERCKSSGSCVINNFDATCTREQECECPSSSQSPSDCTVSGWLRGNGNHSIRDIETEYESTPRILITFSQIATPCVHRNQTNNLVSTSSTNVSRSDLNENPNCTTREMENKTVTGTKNGPSSSQSSSDCTVSGWLHGNGNHSIRDIETEY</sequence>
<evidence type="ECO:0000256" key="1">
    <source>
        <dbReference type="SAM" id="MobiDB-lite"/>
    </source>
</evidence>
<evidence type="ECO:0000313" key="2">
    <source>
        <dbReference type="EMBL" id="CAG2226084.1"/>
    </source>
</evidence>
<keyword evidence="3" id="KW-1185">Reference proteome</keyword>
<reference evidence="2" key="1">
    <citation type="submission" date="2021-03" db="EMBL/GenBank/DDBJ databases">
        <authorList>
            <person name="Bekaert M."/>
        </authorList>
    </citation>
    <scope>NUCLEOTIDE SEQUENCE</scope>
</reference>
<evidence type="ECO:0000313" key="3">
    <source>
        <dbReference type="Proteomes" id="UP000683360"/>
    </source>
</evidence>
<feature type="compositionally biased region" description="Polar residues" evidence="1">
    <location>
        <begin position="299"/>
        <end position="321"/>
    </location>
</feature>
<feature type="compositionally biased region" description="Low complexity" evidence="1">
    <location>
        <begin position="285"/>
        <end position="296"/>
    </location>
</feature>
<gene>
    <name evidence="2" type="ORF">MEDL_39183</name>
</gene>
<dbReference type="EMBL" id="CAJPWZ010001870">
    <property type="protein sequence ID" value="CAG2226084.1"/>
    <property type="molecule type" value="Genomic_DNA"/>
</dbReference>
<protein>
    <submittedName>
        <fullName evidence="2">Uncharacterized protein</fullName>
    </submittedName>
</protein>
<name>A0A8S3SYQ7_MYTED</name>
<feature type="region of interest" description="Disordered" evidence="1">
    <location>
        <begin position="285"/>
        <end position="351"/>
    </location>
</feature>